<evidence type="ECO:0000313" key="5">
    <source>
        <dbReference type="Proteomes" id="UP000077177"/>
    </source>
</evidence>
<dbReference type="PROSITE" id="PS50930">
    <property type="entry name" value="HTH_LYTTR"/>
    <property type="match status" value="1"/>
</dbReference>
<reference evidence="5" key="1">
    <citation type="submission" date="2015-01" db="EMBL/GenBank/DDBJ databases">
        <title>Flavisolibacter sp./LCS9/ whole genome sequencing.</title>
        <authorList>
            <person name="Kim M.K."/>
            <person name="Srinivasan S."/>
            <person name="Lee J.-J."/>
        </authorList>
    </citation>
    <scope>NUCLEOTIDE SEQUENCE [LARGE SCALE GENOMIC DNA]</scope>
    <source>
        <strain evidence="5">LCS9</strain>
    </source>
</reference>
<dbReference type="GO" id="GO:0003677">
    <property type="term" value="F:DNA binding"/>
    <property type="evidence" value="ECO:0007669"/>
    <property type="project" value="InterPro"/>
</dbReference>
<dbReference type="RefSeq" id="WP_066405391.1">
    <property type="nucleotide sequence ID" value="NZ_CP011390.1"/>
</dbReference>
<sequence>MIKCIVIDDEPWALALIEDYVKKTPFLELIYSTTKPIEAINFLHDNKVDLVFSDIQMKELTGIQLMKIAGEKCRYILTTAYSEYAMEGYEHNVLDYLLKPITYDRFLKAAAKAKDYFSNSLPVAANETKQKDFIFLKTDNRLVRILLEDILFIEGLRDYISVQTKTEKLIVLENLKNLENELPGNLFMRVHKSFIIALNKIEIIERNRIYIRKHIIPIGDTYKPVFFNTVDANKFG</sequence>
<evidence type="ECO:0000259" key="3">
    <source>
        <dbReference type="PROSITE" id="PS50930"/>
    </source>
</evidence>
<dbReference type="SUPFAM" id="SSF52172">
    <property type="entry name" value="CheY-like"/>
    <property type="match status" value="1"/>
</dbReference>
<dbReference type="SMART" id="SM00850">
    <property type="entry name" value="LytTR"/>
    <property type="match status" value="1"/>
</dbReference>
<dbReference type="GO" id="GO:0000156">
    <property type="term" value="F:phosphorelay response regulator activity"/>
    <property type="evidence" value="ECO:0007669"/>
    <property type="project" value="InterPro"/>
</dbReference>
<dbReference type="InterPro" id="IPR046947">
    <property type="entry name" value="LytR-like"/>
</dbReference>
<feature type="domain" description="HTH LytTR-type" evidence="3">
    <location>
        <begin position="134"/>
        <end position="206"/>
    </location>
</feature>
<dbReference type="InterPro" id="IPR011006">
    <property type="entry name" value="CheY-like_superfamily"/>
</dbReference>
<accession>A0A172TWP3</accession>
<evidence type="ECO:0000313" key="4">
    <source>
        <dbReference type="EMBL" id="ANE51402.1"/>
    </source>
</evidence>
<dbReference type="SMART" id="SM00448">
    <property type="entry name" value="REC"/>
    <property type="match status" value="1"/>
</dbReference>
<dbReference type="OrthoDB" id="1646880at2"/>
<dbReference type="Proteomes" id="UP000077177">
    <property type="component" value="Chromosome"/>
</dbReference>
<name>A0A172TWP3_9BACT</name>
<dbReference type="PANTHER" id="PTHR37299">
    <property type="entry name" value="TRANSCRIPTIONAL REGULATOR-RELATED"/>
    <property type="match status" value="1"/>
</dbReference>
<dbReference type="InterPro" id="IPR001789">
    <property type="entry name" value="Sig_transdc_resp-reg_receiver"/>
</dbReference>
<feature type="modified residue" description="4-aspartylphosphate" evidence="1">
    <location>
        <position position="54"/>
    </location>
</feature>
<dbReference type="InterPro" id="IPR007492">
    <property type="entry name" value="LytTR_DNA-bd_dom"/>
</dbReference>
<dbReference type="PATRIC" id="fig|1492898.3.peg.2955"/>
<evidence type="ECO:0000256" key="1">
    <source>
        <dbReference type="PROSITE-ProRule" id="PRU00169"/>
    </source>
</evidence>
<dbReference type="PANTHER" id="PTHR37299:SF1">
    <property type="entry name" value="STAGE 0 SPORULATION PROTEIN A HOMOLOG"/>
    <property type="match status" value="1"/>
</dbReference>
<dbReference type="Gene3D" id="3.40.50.2300">
    <property type="match status" value="1"/>
</dbReference>
<evidence type="ECO:0000259" key="2">
    <source>
        <dbReference type="PROSITE" id="PS50110"/>
    </source>
</evidence>
<dbReference type="KEGG" id="fla:SY85_13690"/>
<dbReference type="Pfam" id="PF04397">
    <property type="entry name" value="LytTR"/>
    <property type="match status" value="1"/>
</dbReference>
<dbReference type="Gene3D" id="2.40.50.1020">
    <property type="entry name" value="LytTr DNA-binding domain"/>
    <property type="match status" value="1"/>
</dbReference>
<dbReference type="STRING" id="1492898.SY85_13690"/>
<keyword evidence="5" id="KW-1185">Reference proteome</keyword>
<gene>
    <name evidence="4" type="ORF">SY85_13690</name>
</gene>
<dbReference type="PROSITE" id="PS50110">
    <property type="entry name" value="RESPONSE_REGULATORY"/>
    <property type="match status" value="1"/>
</dbReference>
<dbReference type="Pfam" id="PF00072">
    <property type="entry name" value="Response_reg"/>
    <property type="match status" value="1"/>
</dbReference>
<protein>
    <submittedName>
        <fullName evidence="4">Chemotaxis protein CheY</fullName>
    </submittedName>
</protein>
<keyword evidence="1" id="KW-0597">Phosphoprotein</keyword>
<organism evidence="4 5">
    <name type="scientific">Flavisolibacter tropicus</name>
    <dbReference type="NCBI Taxonomy" id="1492898"/>
    <lineage>
        <taxon>Bacteria</taxon>
        <taxon>Pseudomonadati</taxon>
        <taxon>Bacteroidota</taxon>
        <taxon>Chitinophagia</taxon>
        <taxon>Chitinophagales</taxon>
        <taxon>Chitinophagaceae</taxon>
        <taxon>Flavisolibacter</taxon>
    </lineage>
</organism>
<feature type="domain" description="Response regulatory" evidence="2">
    <location>
        <begin position="3"/>
        <end position="114"/>
    </location>
</feature>
<dbReference type="AlphaFoldDB" id="A0A172TWP3"/>
<dbReference type="EMBL" id="CP011390">
    <property type="protein sequence ID" value="ANE51402.1"/>
    <property type="molecule type" value="Genomic_DNA"/>
</dbReference>
<proteinExistence type="predicted"/>
<reference evidence="4 5" key="2">
    <citation type="journal article" date="2016" name="Int. J. Syst. Evol. Microbiol.">
        <title>Flavisolibacter tropicus sp. nov., isolated from tropical soil.</title>
        <authorList>
            <person name="Lee J.J."/>
            <person name="Kang M.S."/>
            <person name="Kim G.S."/>
            <person name="Lee C.S."/>
            <person name="Lim S."/>
            <person name="Lee J."/>
            <person name="Roh S.H."/>
            <person name="Kang H."/>
            <person name="Ha J.M."/>
            <person name="Bae S."/>
            <person name="Jung H.Y."/>
            <person name="Kim M.K."/>
        </authorList>
    </citation>
    <scope>NUCLEOTIDE SEQUENCE [LARGE SCALE GENOMIC DNA]</scope>
    <source>
        <strain evidence="4 5">LCS9</strain>
    </source>
</reference>